<evidence type="ECO:0000259" key="10">
    <source>
        <dbReference type="Pfam" id="PF00912"/>
    </source>
</evidence>
<keyword evidence="4" id="KW-0328">Glycosyltransferase</keyword>
<dbReference type="HOGENOM" id="CLU_012369_0_0_4"/>
<dbReference type="Gene3D" id="3.40.710.10">
    <property type="entry name" value="DD-peptidase/beta-lactamase superfamily"/>
    <property type="match status" value="1"/>
</dbReference>
<gene>
    <name evidence="11" type="ordered locus">Lcho_3465</name>
</gene>
<comment type="catalytic activity">
    <reaction evidence="8">
        <text>[GlcNAc-(1-&gt;4)-Mur2Ac(oyl-L-Ala-gamma-D-Glu-L-Lys-D-Ala-D-Ala)](n)-di-trans,octa-cis-undecaprenyl diphosphate + beta-D-GlcNAc-(1-&gt;4)-Mur2Ac(oyl-L-Ala-gamma-D-Glu-L-Lys-D-Ala-D-Ala)-di-trans,octa-cis-undecaprenyl diphosphate = [GlcNAc-(1-&gt;4)-Mur2Ac(oyl-L-Ala-gamma-D-Glu-L-Lys-D-Ala-D-Ala)](n+1)-di-trans,octa-cis-undecaprenyl diphosphate + di-trans,octa-cis-undecaprenyl diphosphate + H(+)</text>
        <dbReference type="Rhea" id="RHEA:23708"/>
        <dbReference type="Rhea" id="RHEA-COMP:9602"/>
        <dbReference type="Rhea" id="RHEA-COMP:9603"/>
        <dbReference type="ChEBI" id="CHEBI:15378"/>
        <dbReference type="ChEBI" id="CHEBI:58405"/>
        <dbReference type="ChEBI" id="CHEBI:60033"/>
        <dbReference type="ChEBI" id="CHEBI:78435"/>
        <dbReference type="EC" id="2.4.99.28"/>
    </reaction>
</comment>
<organism evidence="11 12">
    <name type="scientific">Leptothrix cholodnii (strain ATCC 51168 / LMG 8142 / SP-6)</name>
    <name type="common">Leptothrix discophora (strain SP-6)</name>
    <dbReference type="NCBI Taxonomy" id="395495"/>
    <lineage>
        <taxon>Bacteria</taxon>
        <taxon>Pseudomonadati</taxon>
        <taxon>Pseudomonadota</taxon>
        <taxon>Betaproteobacteria</taxon>
        <taxon>Burkholderiales</taxon>
        <taxon>Sphaerotilaceae</taxon>
        <taxon>Leptothrix</taxon>
    </lineage>
</organism>
<feature type="transmembrane region" description="Helical" evidence="9">
    <location>
        <begin position="12"/>
        <end position="34"/>
    </location>
</feature>
<dbReference type="eggNOG" id="COG5009">
    <property type="taxonomic scope" value="Bacteria"/>
</dbReference>
<evidence type="ECO:0000256" key="6">
    <source>
        <dbReference type="ARBA" id="ARBA00023268"/>
    </source>
</evidence>
<keyword evidence="9" id="KW-0472">Membrane</keyword>
<feature type="domain" description="Glycosyl transferase family 51" evidence="10">
    <location>
        <begin position="143"/>
        <end position="295"/>
    </location>
</feature>
<protein>
    <recommendedName>
        <fullName evidence="7">peptidoglycan glycosyltransferase</fullName>
        <ecNumber evidence="7">2.4.99.28</ecNumber>
    </recommendedName>
</protein>
<evidence type="ECO:0000256" key="5">
    <source>
        <dbReference type="ARBA" id="ARBA00022679"/>
    </source>
</evidence>
<dbReference type="eggNOG" id="COG0744">
    <property type="taxonomic scope" value="Bacteria"/>
</dbReference>
<dbReference type="EMBL" id="CP001013">
    <property type="protein sequence ID" value="ACB35723.1"/>
    <property type="molecule type" value="Genomic_DNA"/>
</dbReference>
<dbReference type="GO" id="GO:0004180">
    <property type="term" value="F:carboxypeptidase activity"/>
    <property type="evidence" value="ECO:0007669"/>
    <property type="project" value="UniProtKB-KW"/>
</dbReference>
<dbReference type="InterPro" id="IPR012338">
    <property type="entry name" value="Beta-lactam/transpept-like"/>
</dbReference>
<comment type="pathway">
    <text evidence="1">Cell wall biogenesis; peptidoglycan biosynthesis.</text>
</comment>
<dbReference type="AlphaFoldDB" id="B1Y3M0"/>
<evidence type="ECO:0000256" key="9">
    <source>
        <dbReference type="SAM" id="Phobius"/>
    </source>
</evidence>
<dbReference type="GO" id="GO:0009252">
    <property type="term" value="P:peptidoglycan biosynthetic process"/>
    <property type="evidence" value="ECO:0007669"/>
    <property type="project" value="TreeGrafter"/>
</dbReference>
<dbReference type="InterPro" id="IPR001264">
    <property type="entry name" value="Glyco_trans_51"/>
</dbReference>
<keyword evidence="9" id="KW-0812">Transmembrane</keyword>
<reference evidence="11 12" key="1">
    <citation type="submission" date="2008-03" db="EMBL/GenBank/DDBJ databases">
        <title>Complete sequence of Leptothrix cholodnii SP-6.</title>
        <authorList>
            <consortium name="US DOE Joint Genome Institute"/>
            <person name="Copeland A."/>
            <person name="Lucas S."/>
            <person name="Lapidus A."/>
            <person name="Glavina del Rio T."/>
            <person name="Dalin E."/>
            <person name="Tice H."/>
            <person name="Bruce D."/>
            <person name="Goodwin L."/>
            <person name="Pitluck S."/>
            <person name="Chertkov O."/>
            <person name="Brettin T."/>
            <person name="Detter J.C."/>
            <person name="Han C."/>
            <person name="Kuske C.R."/>
            <person name="Schmutz J."/>
            <person name="Larimer F."/>
            <person name="Land M."/>
            <person name="Hauser L."/>
            <person name="Kyrpides N."/>
            <person name="Lykidis A."/>
            <person name="Emerson D."/>
            <person name="Richardson P."/>
        </authorList>
    </citation>
    <scope>NUCLEOTIDE SEQUENCE [LARGE SCALE GENOMIC DNA]</scope>
    <source>
        <strain evidence="12">ATCC 51168 / LMG 8142 / SP-6</strain>
    </source>
</reference>
<dbReference type="SUPFAM" id="SSF56601">
    <property type="entry name" value="beta-lactamase/transpeptidase-like"/>
    <property type="match status" value="1"/>
</dbReference>
<dbReference type="InterPro" id="IPR023346">
    <property type="entry name" value="Lysozyme-like_dom_sf"/>
</dbReference>
<dbReference type="RefSeq" id="WP_012348470.1">
    <property type="nucleotide sequence ID" value="NC_010524.1"/>
</dbReference>
<evidence type="ECO:0000313" key="12">
    <source>
        <dbReference type="Proteomes" id="UP000001693"/>
    </source>
</evidence>
<evidence type="ECO:0000256" key="7">
    <source>
        <dbReference type="ARBA" id="ARBA00044770"/>
    </source>
</evidence>
<dbReference type="GO" id="GO:0008955">
    <property type="term" value="F:peptidoglycan glycosyltransferase activity"/>
    <property type="evidence" value="ECO:0007669"/>
    <property type="project" value="UniProtKB-EC"/>
</dbReference>
<sequence>MDAQAKPVTRKHWVRLLSIGLVATAVGALVALIVDEVQTSRLQARLISRLSGELKHTLELGPSDAIRYPGDGPYDARLGYHQLPGLIERLSAQQFDVTAQARMSARQIALRDQGLFTIYAEKDQAGLTLRDCRNAPLYSARYPKRVFEGFDAVPPLLVASLLFIENRELLDADRPTLNPAVEWARLGKAVGEQALRLVGDDHRTPGGSTLATQLEKYRHSPDGRTDSAAEKLRQMASASLRAYLDGENTLPRRRQIVVNYLNTVPLAARPGFGEVNGMGDGLWAWYGRDFDEVTALLSQADDPAGPGAFEQRQRKAAAFKQALSLMVAQRRPSHYLGAGSDGSLADLTNSYLRVMAEAGVIPAALRDAALAAPLKRLPNPPRETMAPFTERKASTALRSRLSNLLGVPRAYDLDRLDLSVDSTLDGATQQALTRTLVSLREPEAARAAGLYGHHLLKPGDDPSKLQFSFTLYERGERANLLRAQTDNVDQPFDINEGARLDLGSTAKLRTLVSYLELVAQLHERWSGLDRTALLALKPVDNDNLARWARNHLLGAADKSLPAMLEAAMLRTYSADPGESFFTGGGVHTFVNFDPEDNFRVLTVRESFRRSVNLPFIRIMRDVVRHVLAQSPGAALLSNPADPARREYLARFADREGSQFLTSFHTKYRGLTREQAEDLLLRDLRATPPRLAAVFGVLEPTSGVDALGAFLARRLPGTRLTPAAVQSLLDKYGAQNMSLEDQGYVAGIHPLELWLVGHLRQNPGARLPAVLAASKDERQRVYGWIFRTRHKQAQDVRIRQLLEFEAFATIQRSWQRLGYPFGSLTPSYATALGASGDRPAALAELMGIIVNQGMRLPASRIESLAFATDTPYETHLTRRAGAGERVLPAEVTLTVRRALTDVVASGTAGRLRGSLVRSDGSAVEIGGKTGTGDHRYDVYGPRGQLISTRVVNRTATFVFLIGERYFGTVMVYAHAPHAEKYKFTSALPTQLLKSLVPMLKPLVDNDACSAAADDATQRASAGVGR</sequence>
<keyword evidence="6" id="KW-0511">Multifunctional enzyme</keyword>
<evidence type="ECO:0000256" key="1">
    <source>
        <dbReference type="ARBA" id="ARBA00004752"/>
    </source>
</evidence>
<evidence type="ECO:0000313" key="11">
    <source>
        <dbReference type="EMBL" id="ACB35723.1"/>
    </source>
</evidence>
<evidence type="ECO:0000256" key="4">
    <source>
        <dbReference type="ARBA" id="ARBA00022676"/>
    </source>
</evidence>
<dbReference type="Proteomes" id="UP000001693">
    <property type="component" value="Chromosome"/>
</dbReference>
<evidence type="ECO:0000256" key="3">
    <source>
        <dbReference type="ARBA" id="ARBA00022670"/>
    </source>
</evidence>
<keyword evidence="12" id="KW-1185">Reference proteome</keyword>
<dbReference type="EC" id="2.4.99.28" evidence="7"/>
<keyword evidence="5" id="KW-0808">Transferase</keyword>
<accession>B1Y3M0</accession>
<dbReference type="KEGG" id="lch:Lcho_3465"/>
<dbReference type="Gene3D" id="1.10.3810.10">
    <property type="entry name" value="Biosynthetic peptidoglycan transglycosylase-like"/>
    <property type="match status" value="1"/>
</dbReference>
<dbReference type="GO" id="GO:0006508">
    <property type="term" value="P:proteolysis"/>
    <property type="evidence" value="ECO:0007669"/>
    <property type="project" value="UniProtKB-KW"/>
</dbReference>
<keyword evidence="3" id="KW-0378">Hydrolase</keyword>
<dbReference type="PANTHER" id="PTHR32282:SF24">
    <property type="entry name" value="GLYCOSYL TRANSFERASE FAMILY 51 DOMAIN-CONTAINING PROTEIN"/>
    <property type="match status" value="1"/>
</dbReference>
<dbReference type="Pfam" id="PF00912">
    <property type="entry name" value="Transgly"/>
    <property type="match status" value="1"/>
</dbReference>
<evidence type="ECO:0000256" key="2">
    <source>
        <dbReference type="ARBA" id="ARBA00022645"/>
    </source>
</evidence>
<dbReference type="PANTHER" id="PTHR32282">
    <property type="entry name" value="BINDING PROTEIN TRANSPEPTIDASE, PUTATIVE-RELATED"/>
    <property type="match status" value="1"/>
</dbReference>
<dbReference type="InterPro" id="IPR050396">
    <property type="entry name" value="Glycosyltr_51/Transpeptidase"/>
</dbReference>
<dbReference type="GO" id="GO:0030288">
    <property type="term" value="C:outer membrane-bounded periplasmic space"/>
    <property type="evidence" value="ECO:0007669"/>
    <property type="project" value="TreeGrafter"/>
</dbReference>
<keyword evidence="2" id="KW-0121">Carboxypeptidase</keyword>
<dbReference type="STRING" id="395495.Lcho_3465"/>
<keyword evidence="9" id="KW-1133">Transmembrane helix</keyword>
<proteinExistence type="predicted"/>
<name>B1Y3M0_LEPCP</name>
<dbReference type="SUPFAM" id="SSF53955">
    <property type="entry name" value="Lysozyme-like"/>
    <property type="match status" value="1"/>
</dbReference>
<evidence type="ECO:0000256" key="8">
    <source>
        <dbReference type="ARBA" id="ARBA00049902"/>
    </source>
</evidence>
<dbReference type="InterPro" id="IPR036950">
    <property type="entry name" value="PBP_transglycosylase"/>
</dbReference>
<keyword evidence="3" id="KW-0645">Protease</keyword>